<evidence type="ECO:0000256" key="1">
    <source>
        <dbReference type="SAM" id="Phobius"/>
    </source>
</evidence>
<feature type="transmembrane region" description="Helical" evidence="1">
    <location>
        <begin position="38"/>
        <end position="60"/>
    </location>
</feature>
<dbReference type="Proteomes" id="UP001367316">
    <property type="component" value="Unassembled WGS sequence"/>
</dbReference>
<gene>
    <name evidence="2" type="ORF">JOL62DRAFT_571897</name>
</gene>
<feature type="transmembrane region" description="Helical" evidence="1">
    <location>
        <begin position="6"/>
        <end position="26"/>
    </location>
</feature>
<accession>A0ABR1N9F1</accession>
<evidence type="ECO:0000313" key="3">
    <source>
        <dbReference type="Proteomes" id="UP001367316"/>
    </source>
</evidence>
<evidence type="ECO:0000313" key="2">
    <source>
        <dbReference type="EMBL" id="KAK7611813.1"/>
    </source>
</evidence>
<dbReference type="EMBL" id="JBBPBF010000012">
    <property type="protein sequence ID" value="KAK7611813.1"/>
    <property type="molecule type" value="Genomic_DNA"/>
</dbReference>
<keyword evidence="1" id="KW-1133">Transmembrane helix</keyword>
<keyword evidence="3" id="KW-1185">Reference proteome</keyword>
<feature type="transmembrane region" description="Helical" evidence="1">
    <location>
        <begin position="87"/>
        <end position="108"/>
    </location>
</feature>
<organism evidence="2 3">
    <name type="scientific">Phyllosticta paracitricarpa</name>
    <dbReference type="NCBI Taxonomy" id="2016321"/>
    <lineage>
        <taxon>Eukaryota</taxon>
        <taxon>Fungi</taxon>
        <taxon>Dikarya</taxon>
        <taxon>Ascomycota</taxon>
        <taxon>Pezizomycotina</taxon>
        <taxon>Dothideomycetes</taxon>
        <taxon>Dothideomycetes incertae sedis</taxon>
        <taxon>Botryosphaeriales</taxon>
        <taxon>Phyllostictaceae</taxon>
        <taxon>Phyllosticta</taxon>
    </lineage>
</organism>
<keyword evidence="1" id="KW-0472">Membrane</keyword>
<protein>
    <submittedName>
        <fullName evidence="2">Uncharacterized protein</fullName>
    </submittedName>
</protein>
<proteinExistence type="predicted"/>
<name>A0ABR1N9F1_9PEZI</name>
<reference evidence="2 3" key="1">
    <citation type="submission" date="2024-04" db="EMBL/GenBank/DDBJ databases">
        <title>Phyllosticta paracitricarpa is synonymous to the EU quarantine fungus P. citricarpa based on phylogenomic analyses.</title>
        <authorList>
            <consortium name="Lawrence Berkeley National Laboratory"/>
            <person name="Van ingen-buijs V.A."/>
            <person name="Van westerhoven A.C."/>
            <person name="Haridas S."/>
            <person name="Skiadas P."/>
            <person name="Martin F."/>
            <person name="Groenewald J.Z."/>
            <person name="Crous P.W."/>
            <person name="Seidl M.F."/>
        </authorList>
    </citation>
    <scope>NUCLEOTIDE SEQUENCE [LARGE SCALE GENOMIC DNA]</scope>
    <source>
        <strain evidence="2 3">CBS 141358</strain>
    </source>
</reference>
<comment type="caution">
    <text evidence="2">The sequence shown here is derived from an EMBL/GenBank/DDBJ whole genome shotgun (WGS) entry which is preliminary data.</text>
</comment>
<keyword evidence="1" id="KW-0812">Transmembrane</keyword>
<sequence length="128" mass="14553">MISQSVAGVGIFFIWLQLRLWLFLLLHTMLLCTARPLFGLDGIFLLFHTTTSLFPLLIAATKIRTSPNPNNQTKPNQTNHGVERGTWMFLGALLVPFCLKVVCLFSPLQSLARSRFSRRPVLLVKRAW</sequence>